<comment type="caution">
    <text evidence="2">The sequence shown here is derived from an EMBL/GenBank/DDBJ whole genome shotgun (WGS) entry which is preliminary data.</text>
</comment>
<gene>
    <name evidence="2" type="ORF">INT44_007826</name>
</gene>
<organism evidence="2 3">
    <name type="scientific">Umbelopsis vinacea</name>
    <dbReference type="NCBI Taxonomy" id="44442"/>
    <lineage>
        <taxon>Eukaryota</taxon>
        <taxon>Fungi</taxon>
        <taxon>Fungi incertae sedis</taxon>
        <taxon>Mucoromycota</taxon>
        <taxon>Mucoromycotina</taxon>
        <taxon>Umbelopsidomycetes</taxon>
        <taxon>Umbelopsidales</taxon>
        <taxon>Umbelopsidaceae</taxon>
        <taxon>Umbelopsis</taxon>
    </lineage>
</organism>
<keyword evidence="1" id="KW-0472">Membrane</keyword>
<evidence type="ECO:0000313" key="2">
    <source>
        <dbReference type="EMBL" id="KAG2175338.1"/>
    </source>
</evidence>
<evidence type="ECO:0000313" key="3">
    <source>
        <dbReference type="Proteomes" id="UP000612746"/>
    </source>
</evidence>
<name>A0A8H7PJW3_9FUNG</name>
<feature type="transmembrane region" description="Helical" evidence="1">
    <location>
        <begin position="362"/>
        <end position="385"/>
    </location>
</feature>
<proteinExistence type="predicted"/>
<keyword evidence="1" id="KW-1133">Transmembrane helix</keyword>
<dbReference type="OrthoDB" id="2494183at2759"/>
<sequence length="749" mass="83361">MDLEQIFVSARAALASIGGNEKLAVDTHKGMKRTLSEDTLTNKLEKKNIFLTMVNTQHFKKLVIDGIAVYTYERFIEHNAVYKISHLKKRLSIGKEPPDIASKYSVKKHRRGLNFAKLRIQNLMRGMKIVALTSLITMVPGVDASNNFDLRKTIPAVYSQLAQNAVITSFGVLCASKGDRSPLDALADGPLSSISSAVWLWRMRKVKEEDTPVVRLTDLQVARIIVPGGPIKQLVLDSIPAISIASASFIIYLLSFLESSEWKWALTVSAGGLASEGCRLLATWLATTALQKEFFIPDDLVNGHTGLYLTNEAEKRPFIECKDGKIQPLRHWQKFTNTSAAVKCTMLGQVHYSWRWVNVKHAILSLLFFCISAVFAIFSTGALVASTDSSLSGGFLSFVICYCAGGKWENGTPAESLHPDMYHALVAARRLYALSKHIALDETSALKAGEFVFYSLMTTSDIVTYKGKKYRAYKPGPGGLVDMHDVYQRYARLNSNINKAFNIVEDDTGRSTMIEIADALYCRSLLLVRHAHKCRSRQPSVRGQVCNADTADLLSALLLVSDHVECQDVCGILNEIKAWMNDEYLLWSIIGSYVTLEMMVLPYLRKQLQSSNTLDLALRICHMSIFETVPTENLLEAVPIALYLLLTGNTVLGHATARVVERAIVKFNAASIIPDLDEVILSVDDRYTIQCKGQLHPWPGGFIPILTQEAVTNQPANYTLARAVFNPMLNRQTLTQQDETLYISSFPTY</sequence>
<dbReference type="Proteomes" id="UP000612746">
    <property type="component" value="Unassembled WGS sequence"/>
</dbReference>
<reference evidence="2" key="1">
    <citation type="submission" date="2020-12" db="EMBL/GenBank/DDBJ databases">
        <title>Metabolic potential, ecology and presence of endohyphal bacteria is reflected in genomic diversity of Mucoromycotina.</title>
        <authorList>
            <person name="Muszewska A."/>
            <person name="Okrasinska A."/>
            <person name="Steczkiewicz K."/>
            <person name="Drgas O."/>
            <person name="Orlowska M."/>
            <person name="Perlinska-Lenart U."/>
            <person name="Aleksandrzak-Piekarczyk T."/>
            <person name="Szatraj K."/>
            <person name="Zielenkiewicz U."/>
            <person name="Pilsyk S."/>
            <person name="Malc E."/>
            <person name="Mieczkowski P."/>
            <person name="Kruszewska J.S."/>
            <person name="Biernat P."/>
            <person name="Pawlowska J."/>
        </authorList>
    </citation>
    <scope>NUCLEOTIDE SEQUENCE</scope>
    <source>
        <strain evidence="2">WA0000051536</strain>
    </source>
</reference>
<keyword evidence="3" id="KW-1185">Reference proteome</keyword>
<accession>A0A8H7PJW3</accession>
<evidence type="ECO:0000256" key="1">
    <source>
        <dbReference type="SAM" id="Phobius"/>
    </source>
</evidence>
<keyword evidence="1" id="KW-0812">Transmembrane</keyword>
<dbReference type="EMBL" id="JAEPRA010000015">
    <property type="protein sequence ID" value="KAG2175338.1"/>
    <property type="molecule type" value="Genomic_DNA"/>
</dbReference>
<dbReference type="AlphaFoldDB" id="A0A8H7PJW3"/>
<protein>
    <submittedName>
        <fullName evidence="2">Uncharacterized protein</fullName>
    </submittedName>
</protein>
<feature type="transmembrane region" description="Helical" evidence="1">
    <location>
        <begin position="239"/>
        <end position="257"/>
    </location>
</feature>